<evidence type="ECO:0000313" key="3">
    <source>
        <dbReference type="Proteomes" id="UP001229421"/>
    </source>
</evidence>
<evidence type="ECO:0000313" key="2">
    <source>
        <dbReference type="EMBL" id="KAK1438156.1"/>
    </source>
</evidence>
<dbReference type="AlphaFoldDB" id="A0AAD8LFD7"/>
<comment type="caution">
    <text evidence="2">The sequence shown here is derived from an EMBL/GenBank/DDBJ whole genome shotgun (WGS) entry which is preliminary data.</text>
</comment>
<sequence length="174" mass="20369">MEIIIVPIVIISSDKRDAGLSIDVMDKTTWIKHEDNFKNEVRQCGESNLKVTLKRKNLEDERKEQSAIEDLLDLFCLRRADHAQTFWSAVRLGEGVVWTRRRQGGERRRLLVRRRARGRRFGVRGRGCGEKERDEEKGGPHRRRRGGDEIPPRLPRFNRSVFPYGATIDHVKKR</sequence>
<feature type="region of interest" description="Disordered" evidence="1">
    <location>
        <begin position="123"/>
        <end position="158"/>
    </location>
</feature>
<reference evidence="2" key="1">
    <citation type="journal article" date="2023" name="bioRxiv">
        <title>Improved chromosome-level genome assembly for marigold (Tagetes erecta).</title>
        <authorList>
            <person name="Jiang F."/>
            <person name="Yuan L."/>
            <person name="Wang S."/>
            <person name="Wang H."/>
            <person name="Xu D."/>
            <person name="Wang A."/>
            <person name="Fan W."/>
        </authorList>
    </citation>
    <scope>NUCLEOTIDE SEQUENCE</scope>
    <source>
        <strain evidence="2">WSJ</strain>
        <tissue evidence="2">Leaf</tissue>
    </source>
</reference>
<feature type="compositionally biased region" description="Basic and acidic residues" evidence="1">
    <location>
        <begin position="127"/>
        <end position="139"/>
    </location>
</feature>
<dbReference type="Proteomes" id="UP001229421">
    <property type="component" value="Unassembled WGS sequence"/>
</dbReference>
<dbReference type="EMBL" id="JAUHHV010000001">
    <property type="protein sequence ID" value="KAK1438156.1"/>
    <property type="molecule type" value="Genomic_DNA"/>
</dbReference>
<organism evidence="2 3">
    <name type="scientific">Tagetes erecta</name>
    <name type="common">African marigold</name>
    <dbReference type="NCBI Taxonomy" id="13708"/>
    <lineage>
        <taxon>Eukaryota</taxon>
        <taxon>Viridiplantae</taxon>
        <taxon>Streptophyta</taxon>
        <taxon>Embryophyta</taxon>
        <taxon>Tracheophyta</taxon>
        <taxon>Spermatophyta</taxon>
        <taxon>Magnoliopsida</taxon>
        <taxon>eudicotyledons</taxon>
        <taxon>Gunneridae</taxon>
        <taxon>Pentapetalae</taxon>
        <taxon>asterids</taxon>
        <taxon>campanulids</taxon>
        <taxon>Asterales</taxon>
        <taxon>Asteraceae</taxon>
        <taxon>Asteroideae</taxon>
        <taxon>Heliantheae alliance</taxon>
        <taxon>Tageteae</taxon>
        <taxon>Tagetes</taxon>
    </lineage>
</organism>
<protein>
    <submittedName>
        <fullName evidence="2">Uncharacterized protein</fullName>
    </submittedName>
</protein>
<evidence type="ECO:0000256" key="1">
    <source>
        <dbReference type="SAM" id="MobiDB-lite"/>
    </source>
</evidence>
<gene>
    <name evidence="2" type="ORF">QVD17_03959</name>
</gene>
<keyword evidence="3" id="KW-1185">Reference proteome</keyword>
<accession>A0AAD8LFD7</accession>
<name>A0AAD8LFD7_TARER</name>
<proteinExistence type="predicted"/>